<name>A0A1L1PDR1_HYDIT</name>
<reference evidence="2" key="2">
    <citation type="submission" date="2014-11" db="EMBL/GenBank/DDBJ databases">
        <title>Draft genome sequence of Hydrogenophaga intermedia S1.</title>
        <authorList>
            <person name="Gan H.M."/>
            <person name="Chew T.H."/>
            <person name="Stolz A."/>
        </authorList>
    </citation>
    <scope>NUCLEOTIDE SEQUENCE [LARGE SCALE GENOMIC DNA]</scope>
    <source>
        <strain evidence="2">S1</strain>
    </source>
</reference>
<proteinExistence type="predicted"/>
<keyword evidence="2" id="KW-1185">Reference proteome</keyword>
<dbReference type="EMBL" id="CCAE010000020">
    <property type="protein sequence ID" value="CDN88182.1"/>
    <property type="molecule type" value="Genomic_DNA"/>
</dbReference>
<evidence type="ECO:0000313" key="1">
    <source>
        <dbReference type="EMBL" id="CDN88182.1"/>
    </source>
</evidence>
<protein>
    <recommendedName>
        <fullName evidence="3">MarR family transcriptional regulator</fullName>
    </recommendedName>
</protein>
<sequence>MEGKLYTKTPRAWEALARPDGLDRRAHTLLLMANGRRSLRELSRLLGEDVRDLAHELAAQGYLQNTQVPVLAEADDEAA</sequence>
<evidence type="ECO:0000313" key="2">
    <source>
        <dbReference type="Proteomes" id="UP000028878"/>
    </source>
</evidence>
<organism evidence="1 2">
    <name type="scientific">Hydrogenophaga intermedia</name>
    <dbReference type="NCBI Taxonomy" id="65786"/>
    <lineage>
        <taxon>Bacteria</taxon>
        <taxon>Pseudomonadati</taxon>
        <taxon>Pseudomonadota</taxon>
        <taxon>Betaproteobacteria</taxon>
        <taxon>Burkholderiales</taxon>
        <taxon>Comamonadaceae</taxon>
        <taxon>Hydrogenophaga</taxon>
    </lineage>
</organism>
<evidence type="ECO:0008006" key="3">
    <source>
        <dbReference type="Google" id="ProtNLM"/>
    </source>
</evidence>
<gene>
    <name evidence="1" type="ORF">BN948_02615</name>
</gene>
<accession>A0A1L1PDR1</accession>
<reference evidence="2" key="1">
    <citation type="submission" date="2014-02" db="EMBL/GenBank/DDBJ databases">
        <authorList>
            <person name="Gan H."/>
        </authorList>
    </citation>
    <scope>NUCLEOTIDE SEQUENCE [LARGE SCALE GENOMIC DNA]</scope>
    <source>
        <strain evidence="2">S1</strain>
    </source>
</reference>
<dbReference type="RefSeq" id="WP_009520658.1">
    <property type="nucleotide sequence ID" value="NZ_CCAE010000020.1"/>
</dbReference>
<dbReference type="AlphaFoldDB" id="A0A1L1PDR1"/>
<dbReference type="Proteomes" id="UP000028878">
    <property type="component" value="Unassembled WGS sequence"/>
</dbReference>